<dbReference type="EMBL" id="VTPC01001494">
    <property type="protein sequence ID" value="KAF2901783.1"/>
    <property type="molecule type" value="Genomic_DNA"/>
</dbReference>
<dbReference type="AlphaFoldDB" id="A0A8K0GL78"/>
<dbReference type="InterPro" id="IPR015897">
    <property type="entry name" value="CHK_kinase-like"/>
</dbReference>
<dbReference type="Gene3D" id="3.90.1200.10">
    <property type="match status" value="1"/>
</dbReference>
<accession>A0A8K0GL78</accession>
<dbReference type="Pfam" id="PF02958">
    <property type="entry name" value="EcKL"/>
    <property type="match status" value="1"/>
</dbReference>
<dbReference type="Proteomes" id="UP000801492">
    <property type="component" value="Unassembled WGS sequence"/>
</dbReference>
<dbReference type="InterPro" id="IPR011009">
    <property type="entry name" value="Kinase-like_dom_sf"/>
</dbReference>
<gene>
    <name evidence="2" type="ORF">ILUMI_04399</name>
</gene>
<dbReference type="SUPFAM" id="SSF56112">
    <property type="entry name" value="Protein kinase-like (PK-like)"/>
    <property type="match status" value="1"/>
</dbReference>
<evidence type="ECO:0000313" key="3">
    <source>
        <dbReference type="Proteomes" id="UP000801492"/>
    </source>
</evidence>
<dbReference type="SMART" id="SM00587">
    <property type="entry name" value="CHK"/>
    <property type="match status" value="1"/>
</dbReference>
<organism evidence="2 3">
    <name type="scientific">Ignelater luminosus</name>
    <name type="common">Cucubano</name>
    <name type="synonym">Pyrophorus luminosus</name>
    <dbReference type="NCBI Taxonomy" id="2038154"/>
    <lineage>
        <taxon>Eukaryota</taxon>
        <taxon>Metazoa</taxon>
        <taxon>Ecdysozoa</taxon>
        <taxon>Arthropoda</taxon>
        <taxon>Hexapoda</taxon>
        <taxon>Insecta</taxon>
        <taxon>Pterygota</taxon>
        <taxon>Neoptera</taxon>
        <taxon>Endopterygota</taxon>
        <taxon>Coleoptera</taxon>
        <taxon>Polyphaga</taxon>
        <taxon>Elateriformia</taxon>
        <taxon>Elateroidea</taxon>
        <taxon>Elateridae</taxon>
        <taxon>Agrypninae</taxon>
        <taxon>Pyrophorini</taxon>
        <taxon>Ignelater</taxon>
    </lineage>
</organism>
<dbReference type="InterPro" id="IPR004119">
    <property type="entry name" value="EcKL"/>
</dbReference>
<name>A0A8K0GL78_IGNLU</name>
<dbReference type="PANTHER" id="PTHR11012:SF30">
    <property type="entry name" value="PROTEIN KINASE-LIKE DOMAIN-CONTAINING"/>
    <property type="match status" value="1"/>
</dbReference>
<evidence type="ECO:0000259" key="1">
    <source>
        <dbReference type="SMART" id="SM00587"/>
    </source>
</evidence>
<evidence type="ECO:0000313" key="2">
    <source>
        <dbReference type="EMBL" id="KAF2901783.1"/>
    </source>
</evidence>
<reference evidence="2" key="1">
    <citation type="submission" date="2019-08" db="EMBL/GenBank/DDBJ databases">
        <title>The genome of the North American firefly Photinus pyralis.</title>
        <authorList>
            <consortium name="Photinus pyralis genome working group"/>
            <person name="Fallon T.R."/>
            <person name="Sander Lower S.E."/>
            <person name="Weng J.-K."/>
        </authorList>
    </citation>
    <scope>NUCLEOTIDE SEQUENCE</scope>
    <source>
        <strain evidence="2">TRF0915ILg1</strain>
        <tissue evidence="2">Whole body</tissue>
    </source>
</reference>
<sequence length="404" mass="47098">MDNIEKCLMKIAEKEGIVDVVISNLPEIDGQGYLSNISVMNLQGQRTTGERCKLNLLIKIAATNEKLRQITAVGQLFHSEIRMYDSIFPAFYEFEKQRGIANPFSIVPKCYTTFRNTVPEILIFENLNESGYHNWNRKLQMDSEHVKTVLKEYGKFHAVSFAMRDQNPKQFQQLIKNFDNNIDIMFKKSGIFYAYVTKVKRLLTLLDLQADSSIFRKYQEFINKAEEKFDFLISESDNVHAILHGDCWCNNMLFKYKEPKHLQPSGICFIDFQLTRLASPAFDVVHFFYTCASKEILKDFQIYQRIYYESFSQHLKTLGSNADSLYSFSAFVNHWKKYATFGLFFSSLEHHAMLSEEDEIISFAQVLEKGGTMEEAFDYEIANVNEYKSRMKAIVEHFVDNDLL</sequence>
<feature type="domain" description="CHK kinase-like" evidence="1">
    <location>
        <begin position="122"/>
        <end position="317"/>
    </location>
</feature>
<dbReference type="OrthoDB" id="190089at2759"/>
<protein>
    <recommendedName>
        <fullName evidence="1">CHK kinase-like domain-containing protein</fullName>
    </recommendedName>
</protein>
<keyword evidence="3" id="KW-1185">Reference proteome</keyword>
<proteinExistence type="predicted"/>
<comment type="caution">
    <text evidence="2">The sequence shown here is derived from an EMBL/GenBank/DDBJ whole genome shotgun (WGS) entry which is preliminary data.</text>
</comment>
<dbReference type="PANTHER" id="PTHR11012">
    <property type="entry name" value="PROTEIN KINASE-LIKE DOMAIN-CONTAINING"/>
    <property type="match status" value="1"/>
</dbReference>